<dbReference type="InParanoid" id="M1YGF1"/>
<dbReference type="PANTHER" id="PTHR34873:SF3">
    <property type="entry name" value="ADDICTION MODULE TOXIN, HICA FAMILY"/>
    <property type="match status" value="1"/>
</dbReference>
<reference evidence="8 9" key="1">
    <citation type="journal article" date="2013" name="Front. Microbiol.">
        <title>The genome of Nitrospina gracilis illuminates the metabolism and evolution of the major marine nitrite oxidizer.</title>
        <authorList>
            <person name="Luecker S."/>
            <person name="Nowka B."/>
            <person name="Rattei T."/>
            <person name="Spieck E."/>
            <person name="and Daims H."/>
        </authorList>
    </citation>
    <scope>NUCLEOTIDE SEQUENCE [LARGE SCALE GENOMIC DNA]</scope>
    <source>
        <strain evidence="8 9">3/211</strain>
    </source>
</reference>
<evidence type="ECO:0000256" key="3">
    <source>
        <dbReference type="ARBA" id="ARBA00022722"/>
    </source>
</evidence>
<dbReference type="STRING" id="1266370.NITGR_130007"/>
<keyword evidence="7" id="KW-0346">Stress response</keyword>
<evidence type="ECO:0000256" key="6">
    <source>
        <dbReference type="ARBA" id="ARBA00022884"/>
    </source>
</evidence>
<dbReference type="OrthoDB" id="9810412at2"/>
<dbReference type="InterPro" id="IPR012933">
    <property type="entry name" value="HicA_mRNA_interferase"/>
</dbReference>
<dbReference type="AlphaFoldDB" id="M1YGF1"/>
<keyword evidence="9" id="KW-1185">Reference proteome</keyword>
<keyword evidence="2" id="KW-1277">Toxin-antitoxin system</keyword>
<dbReference type="EMBL" id="CAQJ01000015">
    <property type="protein sequence ID" value="CCQ89541.1"/>
    <property type="molecule type" value="Genomic_DNA"/>
</dbReference>
<keyword evidence="3" id="KW-0540">Nuclease</keyword>
<dbReference type="Gene3D" id="3.30.920.30">
    <property type="entry name" value="Hypothetical protein"/>
    <property type="match status" value="1"/>
</dbReference>
<keyword evidence="6" id="KW-0694">RNA-binding</keyword>
<keyword evidence="5" id="KW-0378">Hydrolase</keyword>
<dbReference type="Proteomes" id="UP000011704">
    <property type="component" value="Unassembled WGS sequence"/>
</dbReference>
<sequence length="73" mass="8382">MSPSLPRFSGADVVKKLERAGWKVERQKGSHVMMVKPDYEYTLSIPQHKEIGIGLLKKLLRQANITSEEFRNL</sequence>
<name>M1YGF1_NITG3</name>
<dbReference type="GO" id="GO:0003729">
    <property type="term" value="F:mRNA binding"/>
    <property type="evidence" value="ECO:0007669"/>
    <property type="project" value="InterPro"/>
</dbReference>
<gene>
    <name evidence="8" type="ORF">NITGR_130007</name>
</gene>
<comment type="similarity">
    <text evidence="1">Belongs to the HicA mRNA interferase family.</text>
</comment>
<protein>
    <submittedName>
        <fullName evidence="8">YcfA family protein</fullName>
    </submittedName>
</protein>
<proteinExistence type="inferred from homology"/>
<dbReference type="PANTHER" id="PTHR34873">
    <property type="entry name" value="SSR1766 PROTEIN"/>
    <property type="match status" value="1"/>
</dbReference>
<evidence type="ECO:0000256" key="2">
    <source>
        <dbReference type="ARBA" id="ARBA00022649"/>
    </source>
</evidence>
<evidence type="ECO:0000256" key="5">
    <source>
        <dbReference type="ARBA" id="ARBA00022801"/>
    </source>
</evidence>
<dbReference type="Pfam" id="PF07927">
    <property type="entry name" value="HicA_toxin"/>
    <property type="match status" value="1"/>
</dbReference>
<comment type="caution">
    <text evidence="8">The sequence shown here is derived from an EMBL/GenBank/DDBJ whole genome shotgun (WGS) entry which is preliminary data.</text>
</comment>
<evidence type="ECO:0000313" key="9">
    <source>
        <dbReference type="Proteomes" id="UP000011704"/>
    </source>
</evidence>
<evidence type="ECO:0000256" key="4">
    <source>
        <dbReference type="ARBA" id="ARBA00022759"/>
    </source>
</evidence>
<dbReference type="RefSeq" id="WP_005006091.1">
    <property type="nucleotide sequence ID" value="NZ_HG422173.1"/>
</dbReference>
<evidence type="ECO:0000256" key="7">
    <source>
        <dbReference type="ARBA" id="ARBA00023016"/>
    </source>
</evidence>
<dbReference type="GO" id="GO:0016787">
    <property type="term" value="F:hydrolase activity"/>
    <property type="evidence" value="ECO:0007669"/>
    <property type="project" value="UniProtKB-KW"/>
</dbReference>
<dbReference type="GO" id="GO:0004519">
    <property type="term" value="F:endonuclease activity"/>
    <property type="evidence" value="ECO:0007669"/>
    <property type="project" value="UniProtKB-KW"/>
</dbReference>
<dbReference type="HOGENOM" id="CLU_164851_6_4_0"/>
<dbReference type="InterPro" id="IPR038570">
    <property type="entry name" value="HicA_sf"/>
</dbReference>
<dbReference type="SUPFAM" id="SSF54786">
    <property type="entry name" value="YcfA/nrd intein domain"/>
    <property type="match status" value="1"/>
</dbReference>
<keyword evidence="4" id="KW-0255">Endonuclease</keyword>
<organism evidence="8 9">
    <name type="scientific">Nitrospina gracilis (strain 3/211)</name>
    <dbReference type="NCBI Taxonomy" id="1266370"/>
    <lineage>
        <taxon>Bacteria</taxon>
        <taxon>Pseudomonadati</taxon>
        <taxon>Nitrospinota/Tectimicrobiota group</taxon>
        <taxon>Nitrospinota</taxon>
        <taxon>Nitrospinia</taxon>
        <taxon>Nitrospinales</taxon>
        <taxon>Nitrospinaceae</taxon>
        <taxon>Nitrospina</taxon>
    </lineage>
</organism>
<evidence type="ECO:0000256" key="1">
    <source>
        <dbReference type="ARBA" id="ARBA00006620"/>
    </source>
</evidence>
<accession>M1YGF1</accession>
<evidence type="ECO:0000313" key="8">
    <source>
        <dbReference type="EMBL" id="CCQ89541.1"/>
    </source>
</evidence>